<feature type="region of interest" description="Disordered" evidence="1">
    <location>
        <begin position="161"/>
        <end position="194"/>
    </location>
</feature>
<evidence type="ECO:0000313" key="2">
    <source>
        <dbReference type="EMBL" id="CAB1417545.1"/>
    </source>
</evidence>
<sequence length="194" mass="20275">MPTPPSLPPPRTPLIRSMSPSLCSGLHCLARGLGSPLQGATLVVTELLGTGKKGAIWLTPSGLHMCSFTPVFWPGPWPVPRTPYPGQGLHMLGRWALTCRFSACKVGWTSTSAEELLLVMARGGGRKRPRRPVSHAVGGKTRGGQKISVLSFISPTIPLSGSITDEGSAPKTLAGGEGRRGGRPGGGLGHHQHA</sequence>
<dbReference type="AlphaFoldDB" id="A0A9N7TR00"/>
<proteinExistence type="predicted"/>
<dbReference type="EMBL" id="CADEAL010000269">
    <property type="protein sequence ID" value="CAB1417545.1"/>
    <property type="molecule type" value="Genomic_DNA"/>
</dbReference>
<evidence type="ECO:0000313" key="3">
    <source>
        <dbReference type="Proteomes" id="UP001153269"/>
    </source>
</evidence>
<accession>A0A9N7TR00</accession>
<gene>
    <name evidence="2" type="ORF">PLEPLA_LOCUS5350</name>
</gene>
<comment type="caution">
    <text evidence="2">The sequence shown here is derived from an EMBL/GenBank/DDBJ whole genome shotgun (WGS) entry which is preliminary data.</text>
</comment>
<keyword evidence="3" id="KW-1185">Reference proteome</keyword>
<reference evidence="2" key="1">
    <citation type="submission" date="2020-03" db="EMBL/GenBank/DDBJ databases">
        <authorList>
            <person name="Weist P."/>
        </authorList>
    </citation>
    <scope>NUCLEOTIDE SEQUENCE</scope>
</reference>
<feature type="compositionally biased region" description="Gly residues" evidence="1">
    <location>
        <begin position="183"/>
        <end position="194"/>
    </location>
</feature>
<protein>
    <submittedName>
        <fullName evidence="2">Uncharacterized protein</fullName>
    </submittedName>
</protein>
<dbReference type="Proteomes" id="UP001153269">
    <property type="component" value="Unassembled WGS sequence"/>
</dbReference>
<name>A0A9N7TR00_PLEPL</name>
<evidence type="ECO:0000256" key="1">
    <source>
        <dbReference type="SAM" id="MobiDB-lite"/>
    </source>
</evidence>
<organism evidence="2 3">
    <name type="scientific">Pleuronectes platessa</name>
    <name type="common">European plaice</name>
    <dbReference type="NCBI Taxonomy" id="8262"/>
    <lineage>
        <taxon>Eukaryota</taxon>
        <taxon>Metazoa</taxon>
        <taxon>Chordata</taxon>
        <taxon>Craniata</taxon>
        <taxon>Vertebrata</taxon>
        <taxon>Euteleostomi</taxon>
        <taxon>Actinopterygii</taxon>
        <taxon>Neopterygii</taxon>
        <taxon>Teleostei</taxon>
        <taxon>Neoteleostei</taxon>
        <taxon>Acanthomorphata</taxon>
        <taxon>Carangaria</taxon>
        <taxon>Pleuronectiformes</taxon>
        <taxon>Pleuronectoidei</taxon>
        <taxon>Pleuronectidae</taxon>
        <taxon>Pleuronectes</taxon>
    </lineage>
</organism>